<accession>A0A812TL16</accession>
<feature type="transmembrane region" description="Helical" evidence="1">
    <location>
        <begin position="32"/>
        <end position="57"/>
    </location>
</feature>
<dbReference type="Proteomes" id="UP000604046">
    <property type="component" value="Unassembled WGS sequence"/>
</dbReference>
<reference evidence="2" key="1">
    <citation type="submission" date="2021-02" db="EMBL/GenBank/DDBJ databases">
        <authorList>
            <person name="Dougan E. K."/>
            <person name="Rhodes N."/>
            <person name="Thang M."/>
            <person name="Chan C."/>
        </authorList>
    </citation>
    <scope>NUCLEOTIDE SEQUENCE</scope>
</reference>
<evidence type="ECO:0000256" key="1">
    <source>
        <dbReference type="SAM" id="Phobius"/>
    </source>
</evidence>
<keyword evidence="1" id="KW-0472">Membrane</keyword>
<name>A0A812TL16_9DINO</name>
<protein>
    <submittedName>
        <fullName evidence="2">Uncharacterized protein</fullName>
    </submittedName>
</protein>
<evidence type="ECO:0000313" key="2">
    <source>
        <dbReference type="EMBL" id="CAE7527168.1"/>
    </source>
</evidence>
<proteinExistence type="predicted"/>
<dbReference type="AlphaFoldDB" id="A0A812TL16"/>
<keyword evidence="1" id="KW-1133">Transmembrane helix</keyword>
<keyword evidence="1" id="KW-0812">Transmembrane</keyword>
<comment type="caution">
    <text evidence="2">The sequence shown here is derived from an EMBL/GenBank/DDBJ whole genome shotgun (WGS) entry which is preliminary data.</text>
</comment>
<organism evidence="2 3">
    <name type="scientific">Symbiodinium natans</name>
    <dbReference type="NCBI Taxonomy" id="878477"/>
    <lineage>
        <taxon>Eukaryota</taxon>
        <taxon>Sar</taxon>
        <taxon>Alveolata</taxon>
        <taxon>Dinophyceae</taxon>
        <taxon>Suessiales</taxon>
        <taxon>Symbiodiniaceae</taxon>
        <taxon>Symbiodinium</taxon>
    </lineage>
</organism>
<evidence type="ECO:0000313" key="3">
    <source>
        <dbReference type="Proteomes" id="UP000604046"/>
    </source>
</evidence>
<gene>
    <name evidence="2" type="ORF">SNAT2548_LOCUS29517</name>
</gene>
<sequence length="137" mass="15354">MQTMKDGDFMAGVDGTCYVSHHRALTQSQGNIGITVIATCLKALLLLTPCLGMFWTHALERSDADICGPYVFWMSKWLWSALASCELYLFCLLCWSFHVARIHELALRRKAEADMDARLNPSSPERLHIDFGAATLS</sequence>
<dbReference type="EMBL" id="CAJNDS010002564">
    <property type="protein sequence ID" value="CAE7527168.1"/>
    <property type="molecule type" value="Genomic_DNA"/>
</dbReference>
<feature type="transmembrane region" description="Helical" evidence="1">
    <location>
        <begin position="77"/>
        <end position="100"/>
    </location>
</feature>
<keyword evidence="3" id="KW-1185">Reference proteome</keyword>
<dbReference type="OrthoDB" id="10062307at2759"/>